<gene>
    <name evidence="2" type="ORF">ENQ31_04750</name>
</gene>
<proteinExistence type="predicted"/>
<dbReference type="InterPro" id="IPR025497">
    <property type="entry name" value="PatA-like_N"/>
</dbReference>
<dbReference type="AlphaFoldDB" id="A0A7C2S9N7"/>
<dbReference type="PANTHER" id="PTHR36304:SF4">
    <property type="entry name" value="DUF4388 DOMAIN-CONTAINING PROTEIN"/>
    <property type="match status" value="1"/>
</dbReference>
<name>A0A7C2S9N7_9BACT</name>
<dbReference type="Pfam" id="PF14332">
    <property type="entry name" value="DUF4388"/>
    <property type="match status" value="1"/>
</dbReference>
<evidence type="ECO:0000259" key="1">
    <source>
        <dbReference type="Pfam" id="PF14332"/>
    </source>
</evidence>
<comment type="caution">
    <text evidence="2">The sequence shown here is derived from an EMBL/GenBank/DDBJ whole genome shotgun (WGS) entry which is preliminary data.</text>
</comment>
<dbReference type="EMBL" id="DSMR01000350">
    <property type="protein sequence ID" value="HET47451.1"/>
    <property type="molecule type" value="Genomic_DNA"/>
</dbReference>
<reference evidence="2" key="1">
    <citation type="journal article" date="2020" name="mSystems">
        <title>Genome- and Community-Level Interaction Insights into Carbon Utilization and Element Cycling Functions of Hydrothermarchaeota in Hydrothermal Sediment.</title>
        <authorList>
            <person name="Zhou Z."/>
            <person name="Liu Y."/>
            <person name="Xu W."/>
            <person name="Pan J."/>
            <person name="Luo Z.H."/>
            <person name="Li M."/>
        </authorList>
    </citation>
    <scope>NUCLEOTIDE SEQUENCE [LARGE SCALE GENOMIC DNA]</scope>
    <source>
        <strain evidence="2">SpSt-299</strain>
    </source>
</reference>
<protein>
    <submittedName>
        <fullName evidence="2">DUF4388 domain-containing protein</fullName>
    </submittedName>
</protein>
<evidence type="ECO:0000313" key="2">
    <source>
        <dbReference type="EMBL" id="HET47451.1"/>
    </source>
</evidence>
<organism evidence="2">
    <name type="scientific">Thermoanaerobaculum aquaticum</name>
    <dbReference type="NCBI Taxonomy" id="1312852"/>
    <lineage>
        <taxon>Bacteria</taxon>
        <taxon>Pseudomonadati</taxon>
        <taxon>Acidobacteriota</taxon>
        <taxon>Thermoanaerobaculia</taxon>
        <taxon>Thermoanaerobaculales</taxon>
        <taxon>Thermoanaerobaculaceae</taxon>
        <taxon>Thermoanaerobaculum</taxon>
    </lineage>
</organism>
<sequence>MALQGSLADLALPDVIQLVSVSGKTGVFTLSGDGGIVGKIFLKDGQIVDAYVGNLRGENAVYEMAIWQRGQFIFTPQVESDQVTITKSNASLMMEAARRLDEWRVLQKRIPSLDLIPYFLPREPGHDQVTLSPHEWVVVTKIDGQRSIRQLEEVTKLSAFDLCKTLFGLITSGLIGLRMPGEEAPQGAPAGPSVTTLLALTENIRKIAEEIVGPGGAITVEKQYRLARTEIERGKGMSAVQSMVDQLARAISLLKGGEEAEEFLRRVTPLVQL</sequence>
<accession>A0A7C2S9N7</accession>
<dbReference type="PANTHER" id="PTHR36304">
    <property type="entry name" value="DOMAIN GTPASE-ACTIVATING PROTEIN, PUTATIVE-RELATED-RELATED"/>
    <property type="match status" value="1"/>
</dbReference>
<feature type="domain" description="PatA-like N-terminal" evidence="1">
    <location>
        <begin position="4"/>
        <end position="104"/>
    </location>
</feature>